<protein>
    <submittedName>
        <fullName evidence="6">CoB--CoM heterodisulfide reductase subunit B 2</fullName>
        <ecNumber evidence="6">1.8.98.-</ecNumber>
    </submittedName>
</protein>
<dbReference type="UniPathway" id="UPA00647">
    <property type="reaction ID" value="UER00700"/>
</dbReference>
<evidence type="ECO:0000256" key="3">
    <source>
        <dbReference type="ARBA" id="ARBA00010431"/>
    </source>
</evidence>
<reference evidence="6 7" key="1">
    <citation type="submission" date="2020-04" db="EMBL/GenBank/DDBJ databases">
        <authorList>
            <consortium name="Genoscope - CEA"/>
            <person name="William W."/>
        </authorList>
    </citation>
    <scope>NUCLEOTIDE SEQUENCE [LARGE SCALE GENOMIC DNA]</scope>
    <source>
        <strain evidence="6 7">SG7</strain>
    </source>
</reference>
<dbReference type="GO" id="GO:0015948">
    <property type="term" value="P:methanogenesis"/>
    <property type="evidence" value="ECO:0007669"/>
    <property type="project" value="UniProtKB-KW"/>
</dbReference>
<organism evidence="6 7">
    <name type="scientific">Methanocaldococcus lauensis</name>
    <dbReference type="NCBI Taxonomy" id="2546128"/>
    <lineage>
        <taxon>Archaea</taxon>
        <taxon>Methanobacteriati</taxon>
        <taxon>Methanobacteriota</taxon>
        <taxon>Methanomada group</taxon>
        <taxon>Methanococci</taxon>
        <taxon>Methanococcales</taxon>
        <taxon>Methanocaldococcaceae</taxon>
        <taxon>Methanocaldococcus</taxon>
    </lineage>
</organism>
<dbReference type="EMBL" id="LR792632">
    <property type="protein sequence ID" value="CAB3289020.1"/>
    <property type="molecule type" value="Genomic_DNA"/>
</dbReference>
<dbReference type="Gene3D" id="1.20.1050.140">
    <property type="match status" value="1"/>
</dbReference>
<dbReference type="PANTHER" id="PTHR42947">
    <property type="entry name" value="COB--COM HETERODISULFIDE REDUCTASE SUBUNIT B 1"/>
    <property type="match status" value="1"/>
</dbReference>
<comment type="pathway">
    <text evidence="2">Cofactor metabolism; coenzyme M-coenzyme B heterodisulfide reduction; coenzyme B and coenzyme M from coenzyme M-coenzyme B heterodisulfide: step 1/1.</text>
</comment>
<dbReference type="Gene3D" id="3.40.50.11810">
    <property type="match status" value="1"/>
</dbReference>
<dbReference type="Pfam" id="PF02754">
    <property type="entry name" value="CCG"/>
    <property type="match status" value="2"/>
</dbReference>
<dbReference type="GO" id="GO:0051912">
    <property type="term" value="F:CoB--CoM heterodisulfide reductase activity"/>
    <property type="evidence" value="ECO:0007669"/>
    <property type="project" value="InterPro"/>
</dbReference>
<dbReference type="PANTHER" id="PTHR42947:SF1">
    <property type="entry name" value="COB--COM HETERODISULFIDE REDUCTASE SUBUNIT B 1"/>
    <property type="match status" value="1"/>
</dbReference>
<accession>A0A8D6PU70</accession>
<dbReference type="KEGG" id="mesg:MLAUSG7_1015"/>
<accession>A0A8D6PUP4</accession>
<keyword evidence="7" id="KW-1185">Reference proteome</keyword>
<evidence type="ECO:0000256" key="4">
    <source>
        <dbReference type="ARBA" id="ARBA00022994"/>
    </source>
</evidence>
<comment type="function">
    <text evidence="1">Part of a complex that catalyzes the reversible reduction of CoM-S-S-CoB to the thiol-coenzymes H-S-CoM (coenzyme M) and H-S-CoB (coenzyme B).</text>
</comment>
<gene>
    <name evidence="6" type="primary">hdrB</name>
    <name evidence="6" type="ORF">MLAUSG7_1015</name>
</gene>
<dbReference type="InterPro" id="IPR017678">
    <property type="entry name" value="CoB/CoM_hetero-S_Rdtase_bsu"/>
</dbReference>
<dbReference type="InterPro" id="IPR004017">
    <property type="entry name" value="Cys_rich_dom"/>
</dbReference>
<dbReference type="InterPro" id="IPR051278">
    <property type="entry name" value="HdrB/HdrD_reductase"/>
</dbReference>
<evidence type="ECO:0000256" key="5">
    <source>
        <dbReference type="ARBA" id="ARBA00023002"/>
    </source>
</evidence>
<dbReference type="AlphaFoldDB" id="A0A8D6PU70"/>
<dbReference type="Proteomes" id="UP000679213">
    <property type="component" value="Chromosome I"/>
</dbReference>
<evidence type="ECO:0000256" key="1">
    <source>
        <dbReference type="ARBA" id="ARBA00003406"/>
    </source>
</evidence>
<evidence type="ECO:0000256" key="2">
    <source>
        <dbReference type="ARBA" id="ARBA00004808"/>
    </source>
</evidence>
<evidence type="ECO:0000313" key="6">
    <source>
        <dbReference type="EMBL" id="CAB3289020.1"/>
    </source>
</evidence>
<name>A0A8D6PU70_9EURY</name>
<evidence type="ECO:0000313" key="7">
    <source>
        <dbReference type="Proteomes" id="UP000679213"/>
    </source>
</evidence>
<proteinExistence type="inferred from homology"/>
<sequence length="299" mass="33309">MVITMKYAFFLGCIMPHRYPGVELATKKVMGELGVELEYMPGASCCPAPGVFGSFDLKTWLTIAARNLCIAEELGLDIVTVCNGCYGSLFEAAHILHENKEALDFVNEKLDKIGKQYKGTVKVYHFAELIYKEIGTEKIKEKVVRPLDKLNVAIHYGCHFLKPSDVKHLDSPERPKLLEEIVSATGAKPVMYRDYLMCCGAGGGVRARFLPTALDMTREKIRNMLDANADCTVNVCPFCHLQFDRGQVEIKEKFGEEYKLPVLHLSQLLGLAFGMKPEELAVSVHAIPVDPVLKKLGIE</sequence>
<dbReference type="EC" id="1.8.98.-" evidence="6"/>
<dbReference type="NCBIfam" id="TIGR03288">
    <property type="entry name" value="CoB_CoM_SS_B"/>
    <property type="match status" value="1"/>
</dbReference>
<keyword evidence="4" id="KW-0484">Methanogenesis</keyword>
<keyword evidence="5 6" id="KW-0560">Oxidoreductase</keyword>
<comment type="similarity">
    <text evidence="3">Belongs to the HdrB family.</text>
</comment>